<evidence type="ECO:0000313" key="2">
    <source>
        <dbReference type="EMBL" id="MDO7836485.1"/>
    </source>
</evidence>
<protein>
    <submittedName>
        <fullName evidence="2">Uncharacterized protein</fullName>
    </submittedName>
</protein>
<proteinExistence type="predicted"/>
<accession>A0ABT8ZRY2</accession>
<dbReference type="RefSeq" id="WP_304536896.1">
    <property type="nucleotide sequence ID" value="NZ_JAUQOM010000008.1"/>
</dbReference>
<keyword evidence="3" id="KW-1185">Reference proteome</keyword>
<feature type="compositionally biased region" description="Low complexity" evidence="1">
    <location>
        <begin position="41"/>
        <end position="57"/>
    </location>
</feature>
<dbReference type="EMBL" id="JAUQOM010000008">
    <property type="protein sequence ID" value="MDO7836485.1"/>
    <property type="molecule type" value="Genomic_DNA"/>
</dbReference>
<feature type="region of interest" description="Disordered" evidence="1">
    <location>
        <begin position="41"/>
        <end position="72"/>
    </location>
</feature>
<sequence>MGKAISDHSVWHEMIAQARIDMSRLLTLKTADMMDKVESKGAQLGKRAGQGRAAQARLPHHRRRHSGQAVTPDDVHNRAIARLGLVEISLGCANCRMRPRQAAQGLE</sequence>
<dbReference type="Proteomes" id="UP001176471">
    <property type="component" value="Unassembled WGS sequence"/>
</dbReference>
<organism evidence="2 3">
    <name type="scientific">Sphingobium cyanobacteriorum</name>
    <dbReference type="NCBI Taxonomy" id="3063954"/>
    <lineage>
        <taxon>Bacteria</taxon>
        <taxon>Pseudomonadati</taxon>
        <taxon>Pseudomonadota</taxon>
        <taxon>Alphaproteobacteria</taxon>
        <taxon>Sphingomonadales</taxon>
        <taxon>Sphingomonadaceae</taxon>
        <taxon>Sphingobium</taxon>
    </lineage>
</organism>
<reference evidence="2" key="1">
    <citation type="submission" date="2023-07" db="EMBL/GenBank/DDBJ databases">
        <title>Bacterial whole genome sequence for Sphingobium sp. HBC34.</title>
        <authorList>
            <person name="Le V."/>
            <person name="Ko S.-R."/>
            <person name="Ahn C.-Y."/>
            <person name="Oh H.-M."/>
        </authorList>
    </citation>
    <scope>NUCLEOTIDE SEQUENCE</scope>
    <source>
        <strain evidence="2">HBC34</strain>
    </source>
</reference>
<evidence type="ECO:0000256" key="1">
    <source>
        <dbReference type="SAM" id="MobiDB-lite"/>
    </source>
</evidence>
<comment type="caution">
    <text evidence="2">The sequence shown here is derived from an EMBL/GenBank/DDBJ whole genome shotgun (WGS) entry which is preliminary data.</text>
</comment>
<evidence type="ECO:0000313" key="3">
    <source>
        <dbReference type="Proteomes" id="UP001176471"/>
    </source>
</evidence>
<name>A0ABT8ZRY2_9SPHN</name>
<gene>
    <name evidence="2" type="ORF">Q4610_15665</name>
</gene>